<keyword evidence="1" id="KW-0238">DNA-binding</keyword>
<dbReference type="InterPro" id="IPR001387">
    <property type="entry name" value="Cro/C1-type_HTH"/>
</dbReference>
<feature type="domain" description="HTH cro/C1-type" evidence="2">
    <location>
        <begin position="12"/>
        <end position="66"/>
    </location>
</feature>
<dbReference type="CDD" id="cd00093">
    <property type="entry name" value="HTH_XRE"/>
    <property type="match status" value="1"/>
</dbReference>
<evidence type="ECO:0000259" key="2">
    <source>
        <dbReference type="PROSITE" id="PS50943"/>
    </source>
</evidence>
<gene>
    <name evidence="3" type="ORF">QBE54_08455</name>
</gene>
<protein>
    <submittedName>
        <fullName evidence="3">Cupin domain-containing protein</fullName>
    </submittedName>
</protein>
<name>A0ABZ2Y9C9_9BACT</name>
<reference evidence="3 4" key="1">
    <citation type="submission" date="2023-03" db="EMBL/GenBank/DDBJ databases">
        <title>Novel Species.</title>
        <authorList>
            <person name="Ma S."/>
        </authorList>
    </citation>
    <scope>NUCLEOTIDE SEQUENCE [LARGE SCALE GENOMIC DNA]</scope>
    <source>
        <strain evidence="3 4">B11</strain>
    </source>
</reference>
<dbReference type="InterPro" id="IPR050807">
    <property type="entry name" value="TransReg_Diox_bact_type"/>
</dbReference>
<dbReference type="Gene3D" id="2.60.120.10">
    <property type="entry name" value="Jelly Rolls"/>
    <property type="match status" value="1"/>
</dbReference>
<dbReference type="InterPro" id="IPR011051">
    <property type="entry name" value="RmlC_Cupin_sf"/>
</dbReference>
<dbReference type="SMART" id="SM00530">
    <property type="entry name" value="HTH_XRE"/>
    <property type="match status" value="1"/>
</dbReference>
<dbReference type="SUPFAM" id="SSF51182">
    <property type="entry name" value="RmlC-like cupins"/>
    <property type="match status" value="1"/>
</dbReference>
<dbReference type="EMBL" id="CP121689">
    <property type="protein sequence ID" value="WZL75615.1"/>
    <property type="molecule type" value="Genomic_DNA"/>
</dbReference>
<dbReference type="Proteomes" id="UP001461341">
    <property type="component" value="Chromosome"/>
</dbReference>
<dbReference type="Gene3D" id="1.10.260.40">
    <property type="entry name" value="lambda repressor-like DNA-binding domains"/>
    <property type="match status" value="1"/>
</dbReference>
<dbReference type="RefSeq" id="WP_369017764.1">
    <property type="nucleotide sequence ID" value="NZ_CP121689.1"/>
</dbReference>
<dbReference type="CDD" id="cd02209">
    <property type="entry name" value="cupin_XRE_C"/>
    <property type="match status" value="1"/>
</dbReference>
<dbReference type="PANTHER" id="PTHR46797:SF2">
    <property type="entry name" value="TRANSCRIPTIONAL REGULATOR"/>
    <property type="match status" value="1"/>
</dbReference>
<evidence type="ECO:0000313" key="3">
    <source>
        <dbReference type="EMBL" id="WZL75615.1"/>
    </source>
</evidence>
<dbReference type="SUPFAM" id="SSF47413">
    <property type="entry name" value="lambda repressor-like DNA-binding domains"/>
    <property type="match status" value="1"/>
</dbReference>
<keyword evidence="4" id="KW-1185">Reference proteome</keyword>
<evidence type="ECO:0000256" key="1">
    <source>
        <dbReference type="ARBA" id="ARBA00023125"/>
    </source>
</evidence>
<accession>A0ABZ2Y9C9</accession>
<dbReference type="Pfam" id="PF07883">
    <property type="entry name" value="Cupin_2"/>
    <property type="match status" value="1"/>
</dbReference>
<dbReference type="PANTHER" id="PTHR46797">
    <property type="entry name" value="HTH-TYPE TRANSCRIPTIONAL REGULATOR"/>
    <property type="match status" value="1"/>
</dbReference>
<sequence length="186" mass="21385">MLEKYRHVGKRIQRERLNYGLSLSEVAEATGLSTSFLSLLENGKVVPSLKALDKLCTFFSIHMATLFEEEDNEQEVLFFPREKQIEVSMKGERELRFLLPKRKALEPVLITLYPQSTNQEFTVHKGIEFGYVLEGTIEVHLKGRDPIICKKGDSVLYRADLPHRLLNPTQEVARGIWIGLRENNSL</sequence>
<dbReference type="InterPro" id="IPR014710">
    <property type="entry name" value="RmlC-like_jellyroll"/>
</dbReference>
<dbReference type="InterPro" id="IPR013096">
    <property type="entry name" value="Cupin_2"/>
</dbReference>
<dbReference type="Pfam" id="PF01381">
    <property type="entry name" value="HTH_3"/>
    <property type="match status" value="1"/>
</dbReference>
<proteinExistence type="predicted"/>
<dbReference type="PROSITE" id="PS50943">
    <property type="entry name" value="HTH_CROC1"/>
    <property type="match status" value="1"/>
</dbReference>
<dbReference type="InterPro" id="IPR010982">
    <property type="entry name" value="Lambda_DNA-bd_dom_sf"/>
</dbReference>
<organism evidence="3 4">
    <name type="scientific">Thermatribacter velox</name>
    <dbReference type="NCBI Taxonomy" id="3039681"/>
    <lineage>
        <taxon>Bacteria</taxon>
        <taxon>Pseudomonadati</taxon>
        <taxon>Atribacterota</taxon>
        <taxon>Atribacteria</taxon>
        <taxon>Atribacterales</taxon>
        <taxon>Thermatribacteraceae</taxon>
        <taxon>Thermatribacter</taxon>
    </lineage>
</organism>
<evidence type="ECO:0000313" key="4">
    <source>
        <dbReference type="Proteomes" id="UP001461341"/>
    </source>
</evidence>